<dbReference type="InterPro" id="IPR051598">
    <property type="entry name" value="TSUP/Inactive_protease-like"/>
</dbReference>
<dbReference type="Proteomes" id="UP000033166">
    <property type="component" value="Chromosome I"/>
</dbReference>
<sequence length="258" mass="27355">MIGGLYFFVIVIANTIGAISGMGGGVLIKPTFDLIGAHSVVAISFYSSVAVLTMSLVSTARQISSAQQFNWRLITWVSAGAIAGGVFGNSTLDYLLEKFDSDASVQMIQIVLTVITLLFALCYSKMAHVGYQLTNSICYLICGLVLGFLASLLGIGGGPINVSLFMLLFSMPIKEATVYSICSILFSQLSKIGTIALGAGFSSYDLSVLAYIMPAAIIGGLLGGKLSHVLSEDRVMQVFQVVIISVLLINCYNGFNLL</sequence>
<reference evidence="8" key="1">
    <citation type="submission" date="2015-01" db="EMBL/GenBank/DDBJ databases">
        <authorList>
            <person name="Andreevskaya M."/>
        </authorList>
    </citation>
    <scope>NUCLEOTIDE SEQUENCE [LARGE SCALE GENOMIC DNA]</scope>
    <source>
        <strain evidence="8">MKFS47</strain>
    </source>
</reference>
<feature type="transmembrane region" description="Helical" evidence="6">
    <location>
        <begin position="107"/>
        <end position="124"/>
    </location>
</feature>
<feature type="transmembrane region" description="Helical" evidence="6">
    <location>
        <begin position="5"/>
        <end position="28"/>
    </location>
</feature>
<organism evidence="7 8">
    <name type="scientific">Pseudolactococcus piscium MKFS47</name>
    <dbReference type="NCBI Taxonomy" id="297352"/>
    <lineage>
        <taxon>Bacteria</taxon>
        <taxon>Bacillati</taxon>
        <taxon>Bacillota</taxon>
        <taxon>Bacilli</taxon>
        <taxon>Lactobacillales</taxon>
        <taxon>Streptococcaceae</taxon>
        <taxon>Pseudolactococcus</taxon>
    </lineage>
</organism>
<keyword evidence="4 6" id="KW-1133">Transmembrane helix</keyword>
<keyword evidence="5 6" id="KW-0472">Membrane</keyword>
<dbReference type="STRING" id="1364.LP2241_20190"/>
<feature type="transmembrane region" description="Helical" evidence="6">
    <location>
        <begin position="238"/>
        <end position="255"/>
    </location>
</feature>
<dbReference type="EMBL" id="LN774769">
    <property type="protein sequence ID" value="CEN27740.1"/>
    <property type="molecule type" value="Genomic_DNA"/>
</dbReference>
<dbReference type="GO" id="GO:0005886">
    <property type="term" value="C:plasma membrane"/>
    <property type="evidence" value="ECO:0007669"/>
    <property type="project" value="UniProtKB-SubCell"/>
</dbReference>
<dbReference type="PANTHER" id="PTHR43701:SF2">
    <property type="entry name" value="MEMBRANE TRANSPORTER PROTEIN YJNA-RELATED"/>
    <property type="match status" value="1"/>
</dbReference>
<evidence type="ECO:0000256" key="5">
    <source>
        <dbReference type="ARBA" id="ARBA00023136"/>
    </source>
</evidence>
<dbReference type="HOGENOM" id="CLU_045498_8_0_9"/>
<feature type="transmembrane region" description="Helical" evidence="6">
    <location>
        <begin position="208"/>
        <end position="226"/>
    </location>
</feature>
<name>A0A0D6DW80_9LACT</name>
<comment type="similarity">
    <text evidence="2 6">Belongs to the 4-toluene sulfonate uptake permease (TSUP) (TC 2.A.102) family.</text>
</comment>
<gene>
    <name evidence="7" type="ORF">LACPI_0540</name>
</gene>
<evidence type="ECO:0000256" key="6">
    <source>
        <dbReference type="RuleBase" id="RU363041"/>
    </source>
</evidence>
<feature type="transmembrane region" description="Helical" evidence="6">
    <location>
        <begin position="136"/>
        <end position="156"/>
    </location>
</feature>
<dbReference type="KEGG" id="lpk:LACPI_0540"/>
<accession>A0A0D6DW80</accession>
<feature type="transmembrane region" description="Helical" evidence="6">
    <location>
        <begin position="69"/>
        <end position="87"/>
    </location>
</feature>
<evidence type="ECO:0000313" key="8">
    <source>
        <dbReference type="Proteomes" id="UP000033166"/>
    </source>
</evidence>
<keyword evidence="3 6" id="KW-0812">Transmembrane</keyword>
<evidence type="ECO:0000256" key="3">
    <source>
        <dbReference type="ARBA" id="ARBA00022692"/>
    </source>
</evidence>
<comment type="subcellular location">
    <subcellularLocation>
        <location evidence="6">Cell membrane</location>
        <topology evidence="6">Multi-pass membrane protein</topology>
    </subcellularLocation>
    <subcellularLocation>
        <location evidence="1">Membrane</location>
        <topology evidence="1">Multi-pass membrane protein</topology>
    </subcellularLocation>
</comment>
<dbReference type="PANTHER" id="PTHR43701">
    <property type="entry name" value="MEMBRANE TRANSPORTER PROTEIN MJ0441-RELATED"/>
    <property type="match status" value="1"/>
</dbReference>
<feature type="transmembrane region" description="Helical" evidence="6">
    <location>
        <begin position="176"/>
        <end position="201"/>
    </location>
</feature>
<dbReference type="RefSeq" id="WP_047914983.1">
    <property type="nucleotide sequence ID" value="NZ_LN774769.1"/>
</dbReference>
<evidence type="ECO:0000256" key="4">
    <source>
        <dbReference type="ARBA" id="ARBA00022989"/>
    </source>
</evidence>
<evidence type="ECO:0000256" key="2">
    <source>
        <dbReference type="ARBA" id="ARBA00009142"/>
    </source>
</evidence>
<keyword evidence="6" id="KW-1003">Cell membrane</keyword>
<feature type="transmembrane region" description="Helical" evidence="6">
    <location>
        <begin position="34"/>
        <end position="57"/>
    </location>
</feature>
<evidence type="ECO:0000313" key="7">
    <source>
        <dbReference type="EMBL" id="CEN27740.1"/>
    </source>
</evidence>
<dbReference type="Pfam" id="PF01925">
    <property type="entry name" value="TauE"/>
    <property type="match status" value="1"/>
</dbReference>
<dbReference type="InterPro" id="IPR002781">
    <property type="entry name" value="TM_pro_TauE-like"/>
</dbReference>
<protein>
    <recommendedName>
        <fullName evidence="6">Probable membrane transporter protein</fullName>
    </recommendedName>
</protein>
<evidence type="ECO:0000256" key="1">
    <source>
        <dbReference type="ARBA" id="ARBA00004141"/>
    </source>
</evidence>
<proteinExistence type="inferred from homology"/>
<dbReference type="AlphaFoldDB" id="A0A0D6DW80"/>